<keyword evidence="5" id="KW-0158">Chromosome</keyword>
<evidence type="ECO:0000256" key="11">
    <source>
        <dbReference type="ARBA" id="ARBA00023204"/>
    </source>
</evidence>
<accession>A0AAD8CZG8</accession>
<evidence type="ECO:0000256" key="12">
    <source>
        <dbReference type="ARBA" id="ARBA00023242"/>
    </source>
</evidence>
<dbReference type="FunFam" id="1.10.20.10:FF:000063">
    <property type="entry name" value="Centromere protein S"/>
    <property type="match status" value="1"/>
</dbReference>
<evidence type="ECO:0000256" key="4">
    <source>
        <dbReference type="ARBA" id="ARBA00016400"/>
    </source>
</evidence>
<evidence type="ECO:0000256" key="10">
    <source>
        <dbReference type="ARBA" id="ARBA00023125"/>
    </source>
</evidence>
<dbReference type="GO" id="GO:0031297">
    <property type="term" value="P:replication fork processing"/>
    <property type="evidence" value="ECO:0007669"/>
    <property type="project" value="TreeGrafter"/>
</dbReference>
<keyword evidence="14" id="KW-0137">Centromere</keyword>
<comment type="similarity">
    <text evidence="3">Belongs to the TAF9 family. CENP-S/MHF1 subfamily.</text>
</comment>
<dbReference type="Proteomes" id="UP001230051">
    <property type="component" value="Unassembled WGS sequence"/>
</dbReference>
<gene>
    <name evidence="17" type="primary">CENPS</name>
    <name evidence="17" type="ORF">AOXY_G22263</name>
    <name evidence="16" type="ORF">AOXY_G24958</name>
</gene>
<protein>
    <recommendedName>
        <fullName evidence="4">Centromere protein S</fullName>
    </recommendedName>
</protein>
<dbReference type="GO" id="GO:0000712">
    <property type="term" value="P:resolution of meiotic recombination intermediates"/>
    <property type="evidence" value="ECO:0007669"/>
    <property type="project" value="TreeGrafter"/>
</dbReference>
<keyword evidence="8" id="KW-0498">Mitosis</keyword>
<evidence type="ECO:0000256" key="1">
    <source>
        <dbReference type="ARBA" id="ARBA00004123"/>
    </source>
</evidence>
<dbReference type="GO" id="GO:0003677">
    <property type="term" value="F:DNA binding"/>
    <property type="evidence" value="ECO:0007669"/>
    <property type="project" value="UniProtKB-KW"/>
</dbReference>
<sequence>MADTEEQRNFTQTQRLKAAVHYTTGLFCQEVAEDKEVEFSKQTIAAIAETTFRQCEIFARDLEAFARHAKRTTVNAEDVKLTARRSNALFSFITQRSEELVSNNQEQKEKRKKAGGKAKKKSDAPLQSGMDEDEDSNMA</sequence>
<keyword evidence="6" id="KW-0132">Cell division</keyword>
<evidence type="ECO:0000256" key="2">
    <source>
        <dbReference type="ARBA" id="ARBA00004629"/>
    </source>
</evidence>
<evidence type="ECO:0000313" key="16">
    <source>
        <dbReference type="EMBL" id="KAK1157321.1"/>
    </source>
</evidence>
<evidence type="ECO:0000256" key="8">
    <source>
        <dbReference type="ARBA" id="ARBA00022776"/>
    </source>
</evidence>
<evidence type="ECO:0000256" key="6">
    <source>
        <dbReference type="ARBA" id="ARBA00022618"/>
    </source>
</evidence>
<keyword evidence="10" id="KW-0238">DNA-binding</keyword>
<reference evidence="17" key="1">
    <citation type="submission" date="2022-02" db="EMBL/GenBank/DDBJ databases">
        <title>Atlantic sturgeon de novo genome assembly.</title>
        <authorList>
            <person name="Stock M."/>
            <person name="Klopp C."/>
            <person name="Guiguen Y."/>
            <person name="Cabau C."/>
            <person name="Parinello H."/>
            <person name="Santidrian Yebra-Pimentel E."/>
            <person name="Kuhl H."/>
            <person name="Dirks R.P."/>
            <person name="Guessner J."/>
            <person name="Wuertz S."/>
            <person name="Du K."/>
            <person name="Schartl M."/>
        </authorList>
    </citation>
    <scope>NUCLEOTIDE SEQUENCE</scope>
    <source>
        <strain evidence="17">STURGEONOMICS-FGT-2020</strain>
        <tissue evidence="17">Whole blood</tissue>
    </source>
</reference>
<organism evidence="17 18">
    <name type="scientific">Acipenser oxyrinchus oxyrinchus</name>
    <dbReference type="NCBI Taxonomy" id="40147"/>
    <lineage>
        <taxon>Eukaryota</taxon>
        <taxon>Metazoa</taxon>
        <taxon>Chordata</taxon>
        <taxon>Craniata</taxon>
        <taxon>Vertebrata</taxon>
        <taxon>Euteleostomi</taxon>
        <taxon>Actinopterygii</taxon>
        <taxon>Chondrostei</taxon>
        <taxon>Acipenseriformes</taxon>
        <taxon>Acipenseridae</taxon>
        <taxon>Acipenser</taxon>
    </lineage>
</organism>
<dbReference type="GO" id="GO:0071821">
    <property type="term" value="C:FANCM-MHF complex"/>
    <property type="evidence" value="ECO:0007669"/>
    <property type="project" value="InterPro"/>
</dbReference>
<comment type="subcellular location">
    <subcellularLocation>
        <location evidence="2">Chromosome</location>
        <location evidence="2">Centromere</location>
        <location evidence="2">Kinetochore</location>
    </subcellularLocation>
    <subcellularLocation>
        <location evidence="1">Nucleus</location>
    </subcellularLocation>
</comment>
<dbReference type="SUPFAM" id="SSF47113">
    <property type="entry name" value="Histone-fold"/>
    <property type="match status" value="1"/>
</dbReference>
<keyword evidence="11" id="KW-0234">DNA repair</keyword>
<evidence type="ECO:0000256" key="7">
    <source>
        <dbReference type="ARBA" id="ARBA00022763"/>
    </source>
</evidence>
<evidence type="ECO:0000313" key="17">
    <source>
        <dbReference type="EMBL" id="KAK1159531.1"/>
    </source>
</evidence>
<keyword evidence="13" id="KW-0131">Cell cycle</keyword>
<evidence type="ECO:0000256" key="9">
    <source>
        <dbReference type="ARBA" id="ARBA00022838"/>
    </source>
</evidence>
<feature type="compositionally biased region" description="Acidic residues" evidence="15">
    <location>
        <begin position="130"/>
        <end position="139"/>
    </location>
</feature>
<dbReference type="PANTHER" id="PTHR22980:SF0">
    <property type="entry name" value="CENTROMERE PROTEIN S"/>
    <property type="match status" value="1"/>
</dbReference>
<dbReference type="GO" id="GO:0051301">
    <property type="term" value="P:cell division"/>
    <property type="evidence" value="ECO:0007669"/>
    <property type="project" value="UniProtKB-KW"/>
</dbReference>
<evidence type="ECO:0000313" key="18">
    <source>
        <dbReference type="Proteomes" id="UP001230051"/>
    </source>
</evidence>
<evidence type="ECO:0000256" key="14">
    <source>
        <dbReference type="ARBA" id="ARBA00023328"/>
    </source>
</evidence>
<keyword evidence="7" id="KW-0227">DNA damage</keyword>
<name>A0AAD8CZG8_ACIOX</name>
<dbReference type="GO" id="GO:0000776">
    <property type="term" value="C:kinetochore"/>
    <property type="evidence" value="ECO:0007669"/>
    <property type="project" value="UniProtKB-KW"/>
</dbReference>
<dbReference type="EMBL" id="JAGXEW010000022">
    <property type="protein sequence ID" value="KAK1159531.1"/>
    <property type="molecule type" value="Genomic_DNA"/>
</dbReference>
<proteinExistence type="inferred from homology"/>
<dbReference type="GO" id="GO:0046982">
    <property type="term" value="F:protein heterodimerization activity"/>
    <property type="evidence" value="ECO:0007669"/>
    <property type="project" value="InterPro"/>
</dbReference>
<evidence type="ECO:0000256" key="15">
    <source>
        <dbReference type="SAM" id="MobiDB-lite"/>
    </source>
</evidence>
<dbReference type="AlphaFoldDB" id="A0AAD8CZG8"/>
<keyword evidence="9" id="KW-0995">Kinetochore</keyword>
<dbReference type="Gene3D" id="1.10.20.10">
    <property type="entry name" value="Histone, subunit A"/>
    <property type="match status" value="1"/>
</dbReference>
<evidence type="ECO:0000256" key="5">
    <source>
        <dbReference type="ARBA" id="ARBA00022454"/>
    </source>
</evidence>
<comment type="caution">
    <text evidence="17">The sequence shown here is derived from an EMBL/GenBank/DDBJ whole genome shotgun (WGS) entry which is preliminary data.</text>
</comment>
<feature type="region of interest" description="Disordered" evidence="15">
    <location>
        <begin position="99"/>
        <end position="139"/>
    </location>
</feature>
<dbReference type="PANTHER" id="PTHR22980">
    <property type="entry name" value="CORTISTATIN"/>
    <property type="match status" value="1"/>
</dbReference>
<evidence type="ECO:0000256" key="13">
    <source>
        <dbReference type="ARBA" id="ARBA00023306"/>
    </source>
</evidence>
<evidence type="ECO:0000256" key="3">
    <source>
        <dbReference type="ARBA" id="ARBA00006612"/>
    </source>
</evidence>
<dbReference type="CDD" id="cd22919">
    <property type="entry name" value="HFD_CENP-S"/>
    <property type="match status" value="1"/>
</dbReference>
<dbReference type="InterPro" id="IPR029003">
    <property type="entry name" value="CENP-S/Mhf1"/>
</dbReference>
<keyword evidence="18" id="KW-1185">Reference proteome</keyword>
<dbReference type="GO" id="GO:0006281">
    <property type="term" value="P:DNA repair"/>
    <property type="evidence" value="ECO:0007669"/>
    <property type="project" value="UniProtKB-KW"/>
</dbReference>
<feature type="compositionally biased region" description="Basic residues" evidence="15">
    <location>
        <begin position="110"/>
        <end position="120"/>
    </location>
</feature>
<dbReference type="GO" id="GO:0003682">
    <property type="term" value="F:chromatin binding"/>
    <property type="evidence" value="ECO:0007669"/>
    <property type="project" value="TreeGrafter"/>
</dbReference>
<dbReference type="EMBL" id="JAGXEW010000026">
    <property type="protein sequence ID" value="KAK1157321.1"/>
    <property type="molecule type" value="Genomic_DNA"/>
</dbReference>
<keyword evidence="12" id="KW-0539">Nucleus</keyword>
<dbReference type="Pfam" id="PF15630">
    <property type="entry name" value="CENP-S"/>
    <property type="match status" value="1"/>
</dbReference>
<dbReference type="InterPro" id="IPR009072">
    <property type="entry name" value="Histone-fold"/>
</dbReference>